<dbReference type="CDD" id="cd08071">
    <property type="entry name" value="MPN_DUF2466"/>
    <property type="match status" value="1"/>
</dbReference>
<comment type="similarity">
    <text evidence="6">Belongs to the UPF0758 family.</text>
</comment>
<feature type="domain" description="MPN" evidence="7">
    <location>
        <begin position="102"/>
        <end position="223"/>
    </location>
</feature>
<dbReference type="InterPro" id="IPR037518">
    <property type="entry name" value="MPN"/>
</dbReference>
<evidence type="ECO:0000256" key="4">
    <source>
        <dbReference type="ARBA" id="ARBA00022833"/>
    </source>
</evidence>
<dbReference type="GO" id="GO:0008237">
    <property type="term" value="F:metallopeptidase activity"/>
    <property type="evidence" value="ECO:0007669"/>
    <property type="project" value="UniProtKB-KW"/>
</dbReference>
<dbReference type="RefSeq" id="WP_048183130.1">
    <property type="nucleotide sequence ID" value="NZ_JXOJ01000002.1"/>
</dbReference>
<dbReference type="PATRIC" id="fig|1550566.3.peg.1524"/>
<dbReference type="InterPro" id="IPR025657">
    <property type="entry name" value="RadC_JAB"/>
</dbReference>
<dbReference type="GO" id="GO:0046872">
    <property type="term" value="F:metal ion binding"/>
    <property type="evidence" value="ECO:0007669"/>
    <property type="project" value="UniProtKB-KW"/>
</dbReference>
<dbReference type="AlphaFoldDB" id="A0A0H1R0K6"/>
<evidence type="ECO:0000256" key="3">
    <source>
        <dbReference type="ARBA" id="ARBA00022801"/>
    </source>
</evidence>
<keyword evidence="4" id="KW-0862">Zinc</keyword>
<organism evidence="8 9">
    <name type="scientific">Methanoculleus sediminis</name>
    <dbReference type="NCBI Taxonomy" id="1550566"/>
    <lineage>
        <taxon>Archaea</taxon>
        <taxon>Methanobacteriati</taxon>
        <taxon>Methanobacteriota</taxon>
        <taxon>Stenosarchaea group</taxon>
        <taxon>Methanomicrobia</taxon>
        <taxon>Methanomicrobiales</taxon>
        <taxon>Methanomicrobiaceae</taxon>
        <taxon>Methanoculleus</taxon>
    </lineage>
</organism>
<accession>A0A0H1R0K6</accession>
<evidence type="ECO:0000313" key="9">
    <source>
        <dbReference type="Proteomes" id="UP000035301"/>
    </source>
</evidence>
<dbReference type="NCBIfam" id="NF000642">
    <property type="entry name" value="PRK00024.1"/>
    <property type="match status" value="1"/>
</dbReference>
<dbReference type="PROSITE" id="PS50249">
    <property type="entry name" value="MPN"/>
    <property type="match status" value="1"/>
</dbReference>
<dbReference type="InterPro" id="IPR001405">
    <property type="entry name" value="UPF0758"/>
</dbReference>
<dbReference type="NCBIfam" id="TIGR00608">
    <property type="entry name" value="radc"/>
    <property type="match status" value="1"/>
</dbReference>
<dbReference type="Pfam" id="PF20582">
    <property type="entry name" value="UPF0758_N"/>
    <property type="match status" value="1"/>
</dbReference>
<dbReference type="Pfam" id="PF04002">
    <property type="entry name" value="RadC"/>
    <property type="match status" value="1"/>
</dbReference>
<evidence type="ECO:0000256" key="6">
    <source>
        <dbReference type="RuleBase" id="RU003797"/>
    </source>
</evidence>
<keyword evidence="9" id="KW-1185">Reference proteome</keyword>
<dbReference type="GO" id="GO:0006508">
    <property type="term" value="P:proteolysis"/>
    <property type="evidence" value="ECO:0007669"/>
    <property type="project" value="UniProtKB-KW"/>
</dbReference>
<dbReference type="InterPro" id="IPR020891">
    <property type="entry name" value="UPF0758_CS"/>
</dbReference>
<dbReference type="PANTHER" id="PTHR30471">
    <property type="entry name" value="DNA REPAIR PROTEIN RADC"/>
    <property type="match status" value="1"/>
</dbReference>
<dbReference type="STRING" id="1550566.SZ63_07005"/>
<dbReference type="EMBL" id="JXOJ01000002">
    <property type="protein sequence ID" value="KLK88725.1"/>
    <property type="molecule type" value="Genomic_DNA"/>
</dbReference>
<name>A0A0H1R0K6_9EURY</name>
<keyword evidence="1" id="KW-0645">Protease</keyword>
<dbReference type="InterPro" id="IPR046778">
    <property type="entry name" value="UPF0758_N"/>
</dbReference>
<sequence>MRKRMRDTPNRDRPRERLAARGPEVLTDAELLALLLGRGTKGRDVWQVVGDVERCLKRTEGCPSYDELLGIDGVGSAKACEIMACFELGRRYFGDDGVSGHRIASPVDVLPFVAEWRDRKQEYFICITLNGAGEKIARRIVTVGILNQSLVHPREVFSEAITDRAASVILIHNHPSGTLEPSAQDLAITRQLVEAGSILGIRVLDHIIVTKSGYASLKELGHL</sequence>
<evidence type="ECO:0000256" key="5">
    <source>
        <dbReference type="ARBA" id="ARBA00023049"/>
    </source>
</evidence>
<evidence type="ECO:0000256" key="1">
    <source>
        <dbReference type="ARBA" id="ARBA00022670"/>
    </source>
</evidence>
<keyword evidence="3" id="KW-0378">Hydrolase</keyword>
<reference evidence="8 9" key="1">
    <citation type="journal article" date="2015" name="Int. J. Syst. Evol. Microbiol.">
        <title>Methanoculleus sediminis sp. nov., a methanogen from sediments near a submarine mud volcano.</title>
        <authorList>
            <person name="Chen S.C."/>
            <person name="Chen M.F."/>
            <person name="Lai M.C."/>
            <person name="Weng C.Y."/>
            <person name="Wu S.Y."/>
            <person name="Lin S."/>
            <person name="Yang T.F."/>
            <person name="Chen P.C."/>
        </authorList>
    </citation>
    <scope>NUCLEOTIDE SEQUENCE [LARGE SCALE GENOMIC DNA]</scope>
    <source>
        <strain evidence="8 9">S3Fa</strain>
    </source>
</reference>
<evidence type="ECO:0000259" key="7">
    <source>
        <dbReference type="PROSITE" id="PS50249"/>
    </source>
</evidence>
<proteinExistence type="inferred from homology"/>
<dbReference type="PANTHER" id="PTHR30471:SF3">
    <property type="entry name" value="UPF0758 PROTEIN YEES-RELATED"/>
    <property type="match status" value="1"/>
</dbReference>
<evidence type="ECO:0000256" key="2">
    <source>
        <dbReference type="ARBA" id="ARBA00022723"/>
    </source>
</evidence>
<keyword evidence="5" id="KW-0482">Metalloprotease</keyword>
<protein>
    <recommendedName>
        <fullName evidence="7">MPN domain-containing protein</fullName>
    </recommendedName>
</protein>
<gene>
    <name evidence="8" type="ORF">SZ63_07005</name>
</gene>
<dbReference type="PROSITE" id="PS01302">
    <property type="entry name" value="UPF0758"/>
    <property type="match status" value="1"/>
</dbReference>
<dbReference type="Proteomes" id="UP000035301">
    <property type="component" value="Unassembled WGS sequence"/>
</dbReference>
<dbReference type="Gene3D" id="3.40.140.10">
    <property type="entry name" value="Cytidine Deaminase, domain 2"/>
    <property type="match status" value="1"/>
</dbReference>
<evidence type="ECO:0000313" key="8">
    <source>
        <dbReference type="EMBL" id="KLK88725.1"/>
    </source>
</evidence>
<keyword evidence="2" id="KW-0479">Metal-binding</keyword>
<dbReference type="OrthoDB" id="303892at2157"/>
<comment type="caution">
    <text evidence="8">The sequence shown here is derived from an EMBL/GenBank/DDBJ whole genome shotgun (WGS) entry which is preliminary data.</text>
</comment>